<keyword evidence="2" id="KW-1185">Reference proteome</keyword>
<proteinExistence type="predicted"/>
<protein>
    <submittedName>
        <fullName evidence="1">Uncharacterized protein</fullName>
    </submittedName>
</protein>
<dbReference type="Proteomes" id="UP000799755">
    <property type="component" value="Unassembled WGS sequence"/>
</dbReference>
<comment type="caution">
    <text evidence="1">The sequence shown here is derived from an EMBL/GenBank/DDBJ whole genome shotgun (WGS) entry which is preliminary data.</text>
</comment>
<evidence type="ECO:0000313" key="2">
    <source>
        <dbReference type="Proteomes" id="UP000799755"/>
    </source>
</evidence>
<name>A0ACB6QWK7_9PLEO</name>
<reference evidence="1" key="1">
    <citation type="journal article" date="2020" name="Stud. Mycol.">
        <title>101 Dothideomycetes genomes: a test case for predicting lifestyles and emergence of pathogens.</title>
        <authorList>
            <person name="Haridas S."/>
            <person name="Albert R."/>
            <person name="Binder M."/>
            <person name="Bloem J."/>
            <person name="Labutti K."/>
            <person name="Salamov A."/>
            <person name="Andreopoulos B."/>
            <person name="Baker S."/>
            <person name="Barry K."/>
            <person name="Bills G."/>
            <person name="Bluhm B."/>
            <person name="Cannon C."/>
            <person name="Castanera R."/>
            <person name="Culley D."/>
            <person name="Daum C."/>
            <person name="Ezra D."/>
            <person name="Gonzalez J."/>
            <person name="Henrissat B."/>
            <person name="Kuo A."/>
            <person name="Liang C."/>
            <person name="Lipzen A."/>
            <person name="Lutzoni F."/>
            <person name="Magnuson J."/>
            <person name="Mondo S."/>
            <person name="Nolan M."/>
            <person name="Ohm R."/>
            <person name="Pangilinan J."/>
            <person name="Park H.-J."/>
            <person name="Ramirez L."/>
            <person name="Alfaro M."/>
            <person name="Sun H."/>
            <person name="Tritt A."/>
            <person name="Yoshinaga Y."/>
            <person name="Zwiers L.-H."/>
            <person name="Turgeon B."/>
            <person name="Goodwin S."/>
            <person name="Spatafora J."/>
            <person name="Crous P."/>
            <person name="Grigoriev I."/>
        </authorList>
    </citation>
    <scope>NUCLEOTIDE SEQUENCE</scope>
    <source>
        <strain evidence="1">ATCC 200398</strain>
    </source>
</reference>
<accession>A0ACB6QWK7</accession>
<gene>
    <name evidence="1" type="ORF">BDR25DRAFT_354457</name>
</gene>
<organism evidence="1 2">
    <name type="scientific">Lindgomyces ingoldianus</name>
    <dbReference type="NCBI Taxonomy" id="673940"/>
    <lineage>
        <taxon>Eukaryota</taxon>
        <taxon>Fungi</taxon>
        <taxon>Dikarya</taxon>
        <taxon>Ascomycota</taxon>
        <taxon>Pezizomycotina</taxon>
        <taxon>Dothideomycetes</taxon>
        <taxon>Pleosporomycetidae</taxon>
        <taxon>Pleosporales</taxon>
        <taxon>Lindgomycetaceae</taxon>
        <taxon>Lindgomyces</taxon>
    </lineage>
</organism>
<sequence>MWCLVPLSADLQPVEQKPGRWDENTKQMSSKGYTILPHISLTLYLLAGEILMQHSILHFAFQSPPSTPISFLHRLSTLSEVDCFEDDSTIPLAQRPSSPRSSHPPLLALFLTLLRYISPSPPSSNTNFAQFTLFAKNIPSRQNLTLAILYPNLP</sequence>
<dbReference type="EMBL" id="MU003505">
    <property type="protein sequence ID" value="KAF2471197.1"/>
    <property type="molecule type" value="Genomic_DNA"/>
</dbReference>
<evidence type="ECO:0000313" key="1">
    <source>
        <dbReference type="EMBL" id="KAF2471197.1"/>
    </source>
</evidence>